<comment type="caution">
    <text evidence="2">The sequence shown here is derived from an EMBL/GenBank/DDBJ whole genome shotgun (WGS) entry which is preliminary data.</text>
</comment>
<keyword evidence="3" id="KW-1185">Reference proteome</keyword>
<feature type="region of interest" description="Disordered" evidence="1">
    <location>
        <begin position="138"/>
        <end position="199"/>
    </location>
</feature>
<feature type="compositionally biased region" description="Polar residues" evidence="1">
    <location>
        <begin position="174"/>
        <end position="197"/>
    </location>
</feature>
<dbReference type="EMBL" id="JACGCM010001281">
    <property type="protein sequence ID" value="KAF6157173.1"/>
    <property type="molecule type" value="Genomic_DNA"/>
</dbReference>
<dbReference type="AlphaFoldDB" id="A0A7J7MQL5"/>
<evidence type="ECO:0000256" key="1">
    <source>
        <dbReference type="SAM" id="MobiDB-lite"/>
    </source>
</evidence>
<proteinExistence type="predicted"/>
<evidence type="ECO:0000313" key="3">
    <source>
        <dbReference type="Proteomes" id="UP000541444"/>
    </source>
</evidence>
<reference evidence="2 3" key="1">
    <citation type="journal article" date="2020" name="IScience">
        <title>Genome Sequencing of the Endangered Kingdonia uniflora (Circaeasteraceae, Ranunculales) Reveals Potential Mechanisms of Evolutionary Specialization.</title>
        <authorList>
            <person name="Sun Y."/>
            <person name="Deng T."/>
            <person name="Zhang A."/>
            <person name="Moore M.J."/>
            <person name="Landis J.B."/>
            <person name="Lin N."/>
            <person name="Zhang H."/>
            <person name="Zhang X."/>
            <person name="Huang J."/>
            <person name="Zhang X."/>
            <person name="Sun H."/>
            <person name="Wang H."/>
        </authorList>
    </citation>
    <scope>NUCLEOTIDE SEQUENCE [LARGE SCALE GENOMIC DNA]</scope>
    <source>
        <strain evidence="2">TB1705</strain>
        <tissue evidence="2">Leaf</tissue>
    </source>
</reference>
<feature type="compositionally biased region" description="Basic and acidic residues" evidence="1">
    <location>
        <begin position="163"/>
        <end position="172"/>
    </location>
</feature>
<accession>A0A7J7MQL5</accession>
<sequence length="508" mass="57327">MEKAREKMSVAAAWGQEKNFSSRNIYAEETGYRDRNRDRHECYQRTTRVLNPSMTQPLHNSKGLSTNSNNSETQYNWFFMKSNNSTDIDMCLGSSCRTFMESDNVVTEFLSPNLYPNTHFSYKRSKLDSPIKPVNPDIFRASRSEDKPSYSSEVLDQATGCEKSAEVPEKEGSVGNNDLSSNNGKTASSPGSNNNCGQCMEKKIENSVPIEMPKAQVSIEHKEDNSTKDLLDIEISVDDTSECIETKYENSVLIEMPETQVFSEHDEGICTEEDLIKLKSYINDDRYKFGAQVPFPSESGSKEKENFKLIIKNIGRKMHKSKEDLSYQVLLESYVLQLPCVHKETRVSVSGLGFEAKYVGILSPLPFISLPSSTQFRIVVKMDSSPVNELSISGRMVESEIEMSDSEVEVGFEQFSSFPGKLVTYPPCLDTFKDFCKSKAVVGETWGNCTQYADRLFKGCTVATGEEYFYLLTDLEEEKQDRGIDESISLEYFYGSVQSDILEGFCVT</sequence>
<protein>
    <submittedName>
        <fullName evidence="2">Uncharacterized protein</fullName>
    </submittedName>
</protein>
<gene>
    <name evidence="2" type="ORF">GIB67_041634</name>
</gene>
<organism evidence="2 3">
    <name type="scientific">Kingdonia uniflora</name>
    <dbReference type="NCBI Taxonomy" id="39325"/>
    <lineage>
        <taxon>Eukaryota</taxon>
        <taxon>Viridiplantae</taxon>
        <taxon>Streptophyta</taxon>
        <taxon>Embryophyta</taxon>
        <taxon>Tracheophyta</taxon>
        <taxon>Spermatophyta</taxon>
        <taxon>Magnoliopsida</taxon>
        <taxon>Ranunculales</taxon>
        <taxon>Circaeasteraceae</taxon>
        <taxon>Kingdonia</taxon>
    </lineage>
</organism>
<dbReference type="OrthoDB" id="994901at2759"/>
<name>A0A7J7MQL5_9MAGN</name>
<dbReference type="Proteomes" id="UP000541444">
    <property type="component" value="Unassembled WGS sequence"/>
</dbReference>
<evidence type="ECO:0000313" key="2">
    <source>
        <dbReference type="EMBL" id="KAF6157173.1"/>
    </source>
</evidence>